<proteinExistence type="predicted"/>
<accession>A0ABV0XX57</accession>
<keyword evidence="2" id="KW-1185">Reference proteome</keyword>
<dbReference type="Proteomes" id="UP001469553">
    <property type="component" value="Unassembled WGS sequence"/>
</dbReference>
<evidence type="ECO:0000313" key="2">
    <source>
        <dbReference type="Proteomes" id="UP001469553"/>
    </source>
</evidence>
<evidence type="ECO:0000313" key="1">
    <source>
        <dbReference type="EMBL" id="MEQ2286041.1"/>
    </source>
</evidence>
<comment type="caution">
    <text evidence="1">The sequence shown here is derived from an EMBL/GenBank/DDBJ whole genome shotgun (WGS) entry which is preliminary data.</text>
</comment>
<organism evidence="1 2">
    <name type="scientific">Ameca splendens</name>
    <dbReference type="NCBI Taxonomy" id="208324"/>
    <lineage>
        <taxon>Eukaryota</taxon>
        <taxon>Metazoa</taxon>
        <taxon>Chordata</taxon>
        <taxon>Craniata</taxon>
        <taxon>Vertebrata</taxon>
        <taxon>Euteleostomi</taxon>
        <taxon>Actinopterygii</taxon>
        <taxon>Neopterygii</taxon>
        <taxon>Teleostei</taxon>
        <taxon>Neoteleostei</taxon>
        <taxon>Acanthomorphata</taxon>
        <taxon>Ovalentaria</taxon>
        <taxon>Atherinomorphae</taxon>
        <taxon>Cyprinodontiformes</taxon>
        <taxon>Goodeidae</taxon>
        <taxon>Ameca</taxon>
    </lineage>
</organism>
<protein>
    <submittedName>
        <fullName evidence="1">Uncharacterized protein</fullName>
    </submittedName>
</protein>
<reference evidence="1 2" key="1">
    <citation type="submission" date="2021-06" db="EMBL/GenBank/DDBJ databases">
        <authorList>
            <person name="Palmer J.M."/>
        </authorList>
    </citation>
    <scope>NUCLEOTIDE SEQUENCE [LARGE SCALE GENOMIC DNA]</scope>
    <source>
        <strain evidence="1 2">AS_MEX2019</strain>
        <tissue evidence="1">Muscle</tissue>
    </source>
</reference>
<dbReference type="EMBL" id="JAHRIP010016254">
    <property type="protein sequence ID" value="MEQ2286041.1"/>
    <property type="molecule type" value="Genomic_DNA"/>
</dbReference>
<name>A0ABV0XX57_9TELE</name>
<gene>
    <name evidence="1" type="ORF">AMECASPLE_038151</name>
</gene>
<sequence length="116" mass="12981">MRAVLRYPPLFPFGVVLEEGQMHFILKSSKKVCTGVLVSKSMAGSQHINSLYSTVSSKNLHIFYMSVVERGSSTRASVLEQLNKLIKKGVSFLGIPLNSLGMIVQRRILHKMKNFV</sequence>